<reference evidence="2" key="1">
    <citation type="journal article" date="2019" name="Int. J. Syst. Evol. Microbiol.">
        <title>The Global Catalogue of Microorganisms (GCM) 10K type strain sequencing project: providing services to taxonomists for standard genome sequencing and annotation.</title>
        <authorList>
            <consortium name="The Broad Institute Genomics Platform"/>
            <consortium name="The Broad Institute Genome Sequencing Center for Infectious Disease"/>
            <person name="Wu L."/>
            <person name="Ma J."/>
        </authorList>
    </citation>
    <scope>NUCLEOTIDE SEQUENCE [LARGE SCALE GENOMIC DNA]</scope>
    <source>
        <strain evidence="2">CGMCC 4.7246</strain>
    </source>
</reference>
<proteinExistence type="predicted"/>
<gene>
    <name evidence="1" type="ORF">ACFP3R_32040</name>
</gene>
<name>A0ABW1PEA7_9PSEU</name>
<sequence>MTKFLFEHLWGQPASRRRWSRPHRTEQSVHAVAKQIAWIAAANMEATVPFEDLASVIEQAVLADLRGCWAQDPSPYMVALSRPTGRILGWFIEYKPSRAPALFGGIVRQARHLFDMPQEVLERALIRAVVMDGEVEDGEERVREFFAVAFPPAK</sequence>
<dbReference type="EMBL" id="JBHSQO010000052">
    <property type="protein sequence ID" value="MFC6093921.1"/>
    <property type="molecule type" value="Genomic_DNA"/>
</dbReference>
<protein>
    <submittedName>
        <fullName evidence="1">Uncharacterized protein</fullName>
    </submittedName>
</protein>
<keyword evidence="2" id="KW-1185">Reference proteome</keyword>
<dbReference type="Proteomes" id="UP001596220">
    <property type="component" value="Unassembled WGS sequence"/>
</dbReference>
<evidence type="ECO:0000313" key="2">
    <source>
        <dbReference type="Proteomes" id="UP001596220"/>
    </source>
</evidence>
<accession>A0ABW1PEA7</accession>
<dbReference type="RefSeq" id="WP_380641579.1">
    <property type="nucleotide sequence ID" value="NZ_JBHSQO010000052.1"/>
</dbReference>
<organism evidence="1 2">
    <name type="scientific">Saccharothrix lopnurensis</name>
    <dbReference type="NCBI Taxonomy" id="1670621"/>
    <lineage>
        <taxon>Bacteria</taxon>
        <taxon>Bacillati</taxon>
        <taxon>Actinomycetota</taxon>
        <taxon>Actinomycetes</taxon>
        <taxon>Pseudonocardiales</taxon>
        <taxon>Pseudonocardiaceae</taxon>
        <taxon>Saccharothrix</taxon>
    </lineage>
</organism>
<evidence type="ECO:0000313" key="1">
    <source>
        <dbReference type="EMBL" id="MFC6093921.1"/>
    </source>
</evidence>
<comment type="caution">
    <text evidence="1">The sequence shown here is derived from an EMBL/GenBank/DDBJ whole genome shotgun (WGS) entry which is preliminary data.</text>
</comment>